<evidence type="ECO:0000313" key="5">
    <source>
        <dbReference type="EMBL" id="MBJ6122232.1"/>
    </source>
</evidence>
<accession>A0ABS0XQA9</accession>
<keyword evidence="3" id="KW-0812">Transmembrane</keyword>
<comment type="caution">
    <text evidence="5">The sequence shown here is derived from an EMBL/GenBank/DDBJ whole genome shotgun (WGS) entry which is preliminary data.</text>
</comment>
<dbReference type="InterPro" id="IPR008756">
    <property type="entry name" value="Peptidase_M56"/>
</dbReference>
<evidence type="ECO:0000256" key="2">
    <source>
        <dbReference type="SAM" id="MobiDB-lite"/>
    </source>
</evidence>
<dbReference type="Proteomes" id="UP000640426">
    <property type="component" value="Unassembled WGS sequence"/>
</dbReference>
<feature type="coiled-coil region" evidence="1">
    <location>
        <begin position="475"/>
        <end position="511"/>
    </location>
</feature>
<dbReference type="EMBL" id="JAELXS010000005">
    <property type="protein sequence ID" value="MBJ6122232.1"/>
    <property type="molecule type" value="Genomic_DNA"/>
</dbReference>
<feature type="domain" description="Peptidase M56" evidence="4">
    <location>
        <begin position="7"/>
        <end position="274"/>
    </location>
</feature>
<organism evidence="5 6">
    <name type="scientific">Sphingomonas mollis</name>
    <dbReference type="NCBI Taxonomy" id="2795726"/>
    <lineage>
        <taxon>Bacteria</taxon>
        <taxon>Pseudomonadati</taxon>
        <taxon>Pseudomonadota</taxon>
        <taxon>Alphaproteobacteria</taxon>
        <taxon>Sphingomonadales</taxon>
        <taxon>Sphingomonadaceae</taxon>
        <taxon>Sphingomonas</taxon>
    </lineage>
</organism>
<dbReference type="InterPro" id="IPR052173">
    <property type="entry name" value="Beta-lactam_resp_regulator"/>
</dbReference>
<evidence type="ECO:0000256" key="1">
    <source>
        <dbReference type="SAM" id="Coils"/>
    </source>
</evidence>
<keyword evidence="6" id="KW-1185">Reference proteome</keyword>
<proteinExistence type="predicted"/>
<evidence type="ECO:0000313" key="6">
    <source>
        <dbReference type="Proteomes" id="UP000640426"/>
    </source>
</evidence>
<keyword evidence="3" id="KW-1133">Transmembrane helix</keyword>
<evidence type="ECO:0000256" key="3">
    <source>
        <dbReference type="SAM" id="Phobius"/>
    </source>
</evidence>
<keyword evidence="3" id="KW-0472">Membrane</keyword>
<feature type="transmembrane region" description="Helical" evidence="3">
    <location>
        <begin position="6"/>
        <end position="22"/>
    </location>
</feature>
<feature type="transmembrane region" description="Helical" evidence="3">
    <location>
        <begin position="97"/>
        <end position="118"/>
    </location>
</feature>
<feature type="region of interest" description="Disordered" evidence="2">
    <location>
        <begin position="413"/>
        <end position="434"/>
    </location>
</feature>
<keyword evidence="1" id="KW-0175">Coiled coil</keyword>
<dbReference type="PANTHER" id="PTHR34978">
    <property type="entry name" value="POSSIBLE SENSOR-TRANSDUCER PROTEIN BLAR"/>
    <property type="match status" value="1"/>
</dbReference>
<reference evidence="6" key="1">
    <citation type="submission" date="2020-12" db="EMBL/GenBank/DDBJ databases">
        <title>Hymenobacter sp.</title>
        <authorList>
            <person name="Kim M.K."/>
        </authorList>
    </citation>
    <scope>NUCLEOTIDE SEQUENCE [LARGE SCALE GENOMIC DNA]</scope>
    <source>
        <strain evidence="6">BT553</strain>
    </source>
</reference>
<gene>
    <name evidence="5" type="ORF">JAO74_10565</name>
</gene>
<protein>
    <recommendedName>
        <fullName evidence="4">Peptidase M56 domain-containing protein</fullName>
    </recommendedName>
</protein>
<sequence>MTGWAVEALIASAVLMAVVLLVRAPVRRLFGPQIAYALWALPMLRMVTPPLPADWREQAVMPISRASEAVTVLIVPSAAPIRAAAAAAVEPAAALPWGAMIAAAWLLGAGAFFLLHVVRHRQFCRRLLLDARTLDEIDGVRVIETAAAAGPLAFGTARRFVAFPDDFADRYDADERELALAHELGHHARGDLIANWAALALLAVHWFNPLAWRAFRAFRCDQELANDARVLAGRSRTDRHIYACAIVKAAHGGAISAACHLHTITDLKGRLKMLTNTRLSRARLATGAAAVLGVVVTGLAVTASGTQAAAAITERVERATGVQIAAPAVPPAPVAPAVPAAPASNEKATKRVVIVKDGRSTTYVGADADRFLTTNRIMVPTPPAPPVRVDGARPPLPPVPPRVMVMRVNGDTVVDGGHGPVTIRSGDCQPASGSETVIHRQENGRRVTVLCSNRIAAQASAAAAAASAQGAWAGRQAADAERQAAQAQRQADRAERQAAIAERRANEAKVSGLKQAIASIQLARTSIENDRNLTGEKRAQALAGLDDALREVRREMQD</sequence>
<feature type="transmembrane region" description="Helical" evidence="3">
    <location>
        <begin position="282"/>
        <end position="303"/>
    </location>
</feature>
<dbReference type="CDD" id="cd07341">
    <property type="entry name" value="M56_BlaR1_MecR1_like"/>
    <property type="match status" value="1"/>
</dbReference>
<name>A0ABS0XQA9_9SPHN</name>
<dbReference type="RefSeq" id="WP_199037705.1">
    <property type="nucleotide sequence ID" value="NZ_JAELXS010000005.1"/>
</dbReference>
<evidence type="ECO:0000259" key="4">
    <source>
        <dbReference type="Pfam" id="PF05569"/>
    </source>
</evidence>
<dbReference type="Pfam" id="PF05569">
    <property type="entry name" value="Peptidase_M56"/>
    <property type="match status" value="1"/>
</dbReference>
<dbReference type="PANTHER" id="PTHR34978:SF3">
    <property type="entry name" value="SLR0241 PROTEIN"/>
    <property type="match status" value="1"/>
</dbReference>